<dbReference type="OrthoDB" id="76773at2759"/>
<sequence length="455" mass="51592">MSFPPPDIVEEILKHLPPFHLFPVLFVNRKWYQEAKKNLIHGLSTKGSTEVDRVVSRHNFAITTLLVWNCKRANRDTVDWIIQTLRPNANMDFIQEGFVCKAAAFGGDLDMLRSVRAAGFSWTITSWTAASTKGDTSMLDYLKANDCPDTYFEMEENSIGRRAGYRGDLDILNWFYTNRYHYLIPDVIRGAAEAGNREIIKWLMDKGFQLDSQVMTGAAQTSDPSLLLWLRSLGCPWDETACAAAAKHGQIEVLQWLHENGCPWSAETSHNAIKAGHLRILEYARERGCPWEENKVATIAAQNGHLDILQWISINGGELHEQIYNRAAYYGHFHVIKWARENDCPWQESACSNAAAGGHLDILQWLRDKGCPWDSLVTVNAACAGRIDILRYAKENRCRWDGLAACLAAQADQIDTLEWLRENDAPWDVVRIKSMASPKSLKWLESIEAEPDEVN</sequence>
<evidence type="ECO:0000259" key="1">
    <source>
        <dbReference type="Pfam" id="PF00646"/>
    </source>
</evidence>
<dbReference type="PANTHER" id="PTHR46586">
    <property type="entry name" value="ANKYRIN REPEAT-CONTAINING PROTEIN"/>
    <property type="match status" value="1"/>
</dbReference>
<gene>
    <name evidence="2" type="ORF">PROFUN_05061</name>
</gene>
<evidence type="ECO:0000313" key="2">
    <source>
        <dbReference type="EMBL" id="PRP86844.1"/>
    </source>
</evidence>
<dbReference type="EMBL" id="MDYQ01000026">
    <property type="protein sequence ID" value="PRP86844.1"/>
    <property type="molecule type" value="Genomic_DNA"/>
</dbReference>
<reference evidence="2 3" key="1">
    <citation type="journal article" date="2018" name="Genome Biol. Evol.">
        <title>Multiple Roots of Fruiting Body Formation in Amoebozoa.</title>
        <authorList>
            <person name="Hillmann F."/>
            <person name="Forbes G."/>
            <person name="Novohradska S."/>
            <person name="Ferling I."/>
            <person name="Riege K."/>
            <person name="Groth M."/>
            <person name="Westermann M."/>
            <person name="Marz M."/>
            <person name="Spaller T."/>
            <person name="Winckler T."/>
            <person name="Schaap P."/>
            <person name="Glockner G."/>
        </authorList>
    </citation>
    <scope>NUCLEOTIDE SEQUENCE [LARGE SCALE GENOMIC DNA]</scope>
    <source>
        <strain evidence="2 3">Jena</strain>
    </source>
</reference>
<dbReference type="InterPro" id="IPR036770">
    <property type="entry name" value="Ankyrin_rpt-contain_sf"/>
</dbReference>
<organism evidence="2 3">
    <name type="scientific">Planoprotostelium fungivorum</name>
    <dbReference type="NCBI Taxonomy" id="1890364"/>
    <lineage>
        <taxon>Eukaryota</taxon>
        <taxon>Amoebozoa</taxon>
        <taxon>Evosea</taxon>
        <taxon>Variosea</taxon>
        <taxon>Cavosteliida</taxon>
        <taxon>Cavosteliaceae</taxon>
        <taxon>Planoprotostelium</taxon>
    </lineage>
</organism>
<comment type="caution">
    <text evidence="2">The sequence shown here is derived from an EMBL/GenBank/DDBJ whole genome shotgun (WGS) entry which is preliminary data.</text>
</comment>
<dbReference type="PANTHER" id="PTHR46586:SF3">
    <property type="entry name" value="ANKYRIN REPEAT-CONTAINING PROTEIN"/>
    <property type="match status" value="1"/>
</dbReference>
<dbReference type="InterPro" id="IPR036047">
    <property type="entry name" value="F-box-like_dom_sf"/>
</dbReference>
<keyword evidence="3" id="KW-1185">Reference proteome</keyword>
<dbReference type="InParanoid" id="A0A2P6NSA5"/>
<dbReference type="SUPFAM" id="SSF48403">
    <property type="entry name" value="Ankyrin repeat"/>
    <property type="match status" value="2"/>
</dbReference>
<dbReference type="InterPro" id="IPR052050">
    <property type="entry name" value="SecEffector_AnkRepeat"/>
</dbReference>
<dbReference type="Gene3D" id="1.25.40.20">
    <property type="entry name" value="Ankyrin repeat-containing domain"/>
    <property type="match status" value="1"/>
</dbReference>
<protein>
    <recommendedName>
        <fullName evidence="1">F-box domain-containing protein</fullName>
    </recommendedName>
</protein>
<accession>A0A2P6NSA5</accession>
<feature type="domain" description="F-box" evidence="1">
    <location>
        <begin position="5"/>
        <end position="36"/>
    </location>
</feature>
<dbReference type="Pfam" id="PF00646">
    <property type="entry name" value="F-box"/>
    <property type="match status" value="1"/>
</dbReference>
<dbReference type="SUPFAM" id="SSF81383">
    <property type="entry name" value="F-box domain"/>
    <property type="match status" value="1"/>
</dbReference>
<proteinExistence type="predicted"/>
<name>A0A2P6NSA5_9EUKA</name>
<dbReference type="Proteomes" id="UP000241769">
    <property type="component" value="Unassembled WGS sequence"/>
</dbReference>
<dbReference type="AlphaFoldDB" id="A0A2P6NSA5"/>
<evidence type="ECO:0000313" key="3">
    <source>
        <dbReference type="Proteomes" id="UP000241769"/>
    </source>
</evidence>
<dbReference type="InterPro" id="IPR001810">
    <property type="entry name" value="F-box_dom"/>
</dbReference>